<dbReference type="RefSeq" id="WP_368008804.1">
    <property type="nucleotide sequence ID" value="NZ_JAMXFF010000047.1"/>
</dbReference>
<organism evidence="1 2">
    <name type="scientific">Laspinema palackyanum D2a</name>
    <dbReference type="NCBI Taxonomy" id="2953684"/>
    <lineage>
        <taxon>Bacteria</taxon>
        <taxon>Bacillati</taxon>
        <taxon>Cyanobacteriota</taxon>
        <taxon>Cyanophyceae</taxon>
        <taxon>Oscillatoriophycideae</taxon>
        <taxon>Oscillatoriales</taxon>
        <taxon>Laspinemataceae</taxon>
        <taxon>Laspinema</taxon>
        <taxon>Laspinema palackyanum</taxon>
    </lineage>
</organism>
<sequence>MQQFKHPAGVAINLIAASATNWQGFQAFFDNLTNHGKLYSLGNRLP</sequence>
<gene>
    <name evidence="1" type="ORF">NG799_23735</name>
</gene>
<proteinExistence type="predicted"/>
<reference evidence="1 2" key="1">
    <citation type="journal article" date="2022" name="Front. Microbiol.">
        <title>High genomic differentiation and limited gene flow indicate recent cryptic speciation within the genus Laspinema (cyanobacteria).</title>
        <authorList>
            <person name="Stanojkovic A."/>
            <person name="Skoupy S."/>
            <person name="Skaloud P."/>
            <person name="Dvorak P."/>
        </authorList>
    </citation>
    <scope>NUCLEOTIDE SEQUENCE [LARGE SCALE GENOMIC DNA]</scope>
    <source>
        <strain evidence="1 2">D2a</strain>
    </source>
</reference>
<comment type="caution">
    <text evidence="1">The sequence shown here is derived from an EMBL/GenBank/DDBJ whole genome shotgun (WGS) entry which is preliminary data.</text>
</comment>
<name>A0ABT2MXS1_9CYAN</name>
<evidence type="ECO:0000313" key="1">
    <source>
        <dbReference type="EMBL" id="MCT7969332.1"/>
    </source>
</evidence>
<keyword evidence="2" id="KW-1185">Reference proteome</keyword>
<protein>
    <submittedName>
        <fullName evidence="1">Uncharacterized protein</fullName>
    </submittedName>
</protein>
<accession>A0ABT2MXS1</accession>
<dbReference type="EMBL" id="JAMXFF010000047">
    <property type="protein sequence ID" value="MCT7969332.1"/>
    <property type="molecule type" value="Genomic_DNA"/>
</dbReference>
<evidence type="ECO:0000313" key="2">
    <source>
        <dbReference type="Proteomes" id="UP001525890"/>
    </source>
</evidence>
<dbReference type="Proteomes" id="UP001525890">
    <property type="component" value="Unassembled WGS sequence"/>
</dbReference>